<organism evidence="1 2">
    <name type="scientific">Flavobacterium franklandianum</name>
    <dbReference type="NCBI Taxonomy" id="2594430"/>
    <lineage>
        <taxon>Bacteria</taxon>
        <taxon>Pseudomonadati</taxon>
        <taxon>Bacteroidota</taxon>
        <taxon>Flavobacteriia</taxon>
        <taxon>Flavobacteriales</taxon>
        <taxon>Flavobacteriaceae</taxon>
        <taxon>Flavobacterium</taxon>
    </lineage>
</organism>
<evidence type="ECO:0000313" key="2">
    <source>
        <dbReference type="Proteomes" id="UP000318585"/>
    </source>
</evidence>
<dbReference type="EMBL" id="VJZR01000010">
    <property type="protein sequence ID" value="TRX20505.1"/>
    <property type="molecule type" value="Genomic_DNA"/>
</dbReference>
<dbReference type="OrthoDB" id="1430532at2"/>
<sequence>MFLNYIKNYFLLKFLKNNLHNTKISKDISSIQTVGLLIDESYFLEKEALIAEIIANGFSESNLKIIVYRDKWKKNEVYSHPTFGIKHLNWNAQITEPVVKEFIKEKFDLLISYYDIEKAFLKIVTNHSRAQFKVGFSSVDKKLNHLMINTNAENHSVFVHELFRYLKILNKI</sequence>
<protein>
    <submittedName>
        <fullName evidence="1">Uncharacterized protein</fullName>
    </submittedName>
</protein>
<dbReference type="Pfam" id="PF21857">
    <property type="entry name" value="DUF6913"/>
    <property type="match status" value="1"/>
</dbReference>
<reference evidence="1 2" key="1">
    <citation type="submission" date="2019-07" db="EMBL/GenBank/DDBJ databases">
        <title>Novel species of Flavobacterium.</title>
        <authorList>
            <person name="Liu Q."/>
            <person name="Xin Y.-H."/>
        </authorList>
    </citation>
    <scope>NUCLEOTIDE SEQUENCE [LARGE SCALE GENOMIC DNA]</scope>
    <source>
        <strain evidence="1 2">LB3P56</strain>
    </source>
</reference>
<dbReference type="RefSeq" id="WP_144071714.1">
    <property type="nucleotide sequence ID" value="NZ_VJZR01000010.1"/>
</dbReference>
<proteinExistence type="predicted"/>
<comment type="caution">
    <text evidence="1">The sequence shown here is derived from an EMBL/GenBank/DDBJ whole genome shotgun (WGS) entry which is preliminary data.</text>
</comment>
<dbReference type="AlphaFoldDB" id="A0A553CJ30"/>
<evidence type="ECO:0000313" key="1">
    <source>
        <dbReference type="EMBL" id="TRX20505.1"/>
    </source>
</evidence>
<dbReference type="InterPro" id="IPR054207">
    <property type="entry name" value="DUF6913"/>
</dbReference>
<dbReference type="Proteomes" id="UP000318585">
    <property type="component" value="Unassembled WGS sequence"/>
</dbReference>
<accession>A0A553CJ30</accession>
<keyword evidence="2" id="KW-1185">Reference proteome</keyword>
<name>A0A553CJ30_9FLAO</name>
<gene>
    <name evidence="1" type="ORF">FNW17_11665</name>
</gene>